<reference evidence="2 3" key="1">
    <citation type="journal article" date="2019" name="J Genomics">
        <title>The Draft Genome of a Hydrogen-producing Cyanobacterium, Arthrospira platensis NIES-46.</title>
        <authorList>
            <person name="Suzuki S."/>
            <person name="Yamaguchi H."/>
            <person name="Kawachi M."/>
        </authorList>
    </citation>
    <scope>NUCLEOTIDE SEQUENCE [LARGE SCALE GENOMIC DNA]</scope>
    <source>
        <strain evidence="2 3">NIES-46</strain>
    </source>
</reference>
<dbReference type="EMBL" id="BIMW01000001">
    <property type="protein sequence ID" value="GCE92062.1"/>
    <property type="molecule type" value="Genomic_DNA"/>
</dbReference>
<evidence type="ECO:0000256" key="1">
    <source>
        <dbReference type="SAM" id="MobiDB-lite"/>
    </source>
</evidence>
<evidence type="ECO:0000313" key="3">
    <source>
        <dbReference type="Proteomes" id="UP000326169"/>
    </source>
</evidence>
<keyword evidence="3" id="KW-1185">Reference proteome</keyword>
<dbReference type="GeneID" id="301681079"/>
<protein>
    <submittedName>
        <fullName evidence="2">Uncharacterized protein</fullName>
    </submittedName>
</protein>
<dbReference type="RefSeq" id="WP_014276290.1">
    <property type="nucleotide sequence ID" value="NZ_BIMW01000001.1"/>
</dbReference>
<gene>
    <name evidence="2" type="ORF">NIES46_00970</name>
</gene>
<evidence type="ECO:0000313" key="2">
    <source>
        <dbReference type="EMBL" id="GCE92062.1"/>
    </source>
</evidence>
<sequence>MIEHKNPMAMPPPVEAEIHPGGELVLRLSLHNNSGETLLVRPVLDNWIAENGDIFATINPVEPDYIYLGSGAGKATQTVRVKLPLELPPGQVIKSWLRFPGLLEEPLVIILNVKAEIAERKPREYPVNISFPLTKLAAQNPSMYEDITTQNAWGLISALNDLDRIPSRWLVAELLVAISQKGEEYTGTPEGVKLFSQLRQTAFFSTVSTVLATAKVPDWISETLSMSGQVLKGDRREGLLYIWERWLLSLVDSDVEAPETAKPIVAPLFVGCVRFGEFKSTPEHLISDAPFTEFVAKLGTDSDRWLGYFLLGLMSLSPRIASHIEAIATQKIEPLNPATSPPQTIAGCSYHLGTRLPELDLLPARWLVLELLLIFAQKGDDYARTPPGRMLLERLRLTRFCKNGVLSLAAASVPRWIAVSQATATAFHNSVGTPASRAGLLKFWEQWLWDIAGSPIPNSQTSAADLVNQLGIDGEAWFLKIVLGLSCVSPRIATTLEAIASSAPSVSPPAPTPTPPIKDVLSEPGSLQR</sequence>
<dbReference type="Proteomes" id="UP000326169">
    <property type="component" value="Unassembled WGS sequence"/>
</dbReference>
<feature type="compositionally biased region" description="Pro residues" evidence="1">
    <location>
        <begin position="506"/>
        <end position="516"/>
    </location>
</feature>
<proteinExistence type="predicted"/>
<organism evidence="2 3">
    <name type="scientific">Limnospira platensis NIES-46</name>
    <dbReference type="NCBI Taxonomy" id="1236695"/>
    <lineage>
        <taxon>Bacteria</taxon>
        <taxon>Bacillati</taxon>
        <taxon>Cyanobacteriota</taxon>
        <taxon>Cyanophyceae</taxon>
        <taxon>Oscillatoriophycideae</taxon>
        <taxon>Oscillatoriales</taxon>
        <taxon>Sirenicapillariaceae</taxon>
        <taxon>Limnospira</taxon>
    </lineage>
</organism>
<name>A0A5M3T0S8_LIMPL</name>
<feature type="region of interest" description="Disordered" evidence="1">
    <location>
        <begin position="502"/>
        <end position="529"/>
    </location>
</feature>
<comment type="caution">
    <text evidence="2">The sequence shown here is derived from an EMBL/GenBank/DDBJ whole genome shotgun (WGS) entry which is preliminary data.</text>
</comment>
<accession>A0A5M3T0S8</accession>